<proteinExistence type="predicted"/>
<keyword evidence="2" id="KW-1185">Reference proteome</keyword>
<protein>
    <submittedName>
        <fullName evidence="1">Uncharacterized protein</fullName>
    </submittedName>
</protein>
<accession>A0ACC3SQV5</accession>
<dbReference type="EMBL" id="MU971540">
    <property type="protein sequence ID" value="KAK9233965.1"/>
    <property type="molecule type" value="Genomic_DNA"/>
</dbReference>
<evidence type="ECO:0000313" key="1">
    <source>
        <dbReference type="EMBL" id="KAK9233965.1"/>
    </source>
</evidence>
<reference evidence="2" key="1">
    <citation type="journal article" date="2024" name="Front. Bioeng. Biotechnol.">
        <title>Genome-scale model development and genomic sequencing of the oleaginous clade Lipomyces.</title>
        <authorList>
            <person name="Czajka J.J."/>
            <person name="Han Y."/>
            <person name="Kim J."/>
            <person name="Mondo S.J."/>
            <person name="Hofstad B.A."/>
            <person name="Robles A."/>
            <person name="Haridas S."/>
            <person name="Riley R."/>
            <person name="LaButti K."/>
            <person name="Pangilinan J."/>
            <person name="Andreopoulos W."/>
            <person name="Lipzen A."/>
            <person name="Yan J."/>
            <person name="Wang M."/>
            <person name="Ng V."/>
            <person name="Grigoriev I.V."/>
            <person name="Spatafora J.W."/>
            <person name="Magnuson J.K."/>
            <person name="Baker S.E."/>
            <person name="Pomraning K.R."/>
        </authorList>
    </citation>
    <scope>NUCLEOTIDE SEQUENCE [LARGE SCALE GENOMIC DNA]</scope>
    <source>
        <strain evidence="2">CBS 7786</strain>
    </source>
</reference>
<organism evidence="1 2">
    <name type="scientific">Lipomyces kononenkoae</name>
    <name type="common">Yeast</name>
    <dbReference type="NCBI Taxonomy" id="34357"/>
    <lineage>
        <taxon>Eukaryota</taxon>
        <taxon>Fungi</taxon>
        <taxon>Dikarya</taxon>
        <taxon>Ascomycota</taxon>
        <taxon>Saccharomycotina</taxon>
        <taxon>Lipomycetes</taxon>
        <taxon>Lipomycetales</taxon>
        <taxon>Lipomycetaceae</taxon>
        <taxon>Lipomyces</taxon>
    </lineage>
</organism>
<name>A0ACC3SQV5_LIPKO</name>
<comment type="caution">
    <text evidence="1">The sequence shown here is derived from an EMBL/GenBank/DDBJ whole genome shotgun (WGS) entry which is preliminary data.</text>
</comment>
<dbReference type="Proteomes" id="UP001433508">
    <property type="component" value="Unassembled WGS sequence"/>
</dbReference>
<gene>
    <name evidence="1" type="ORF">V1525DRAFT_391915</name>
</gene>
<evidence type="ECO:0000313" key="2">
    <source>
        <dbReference type="Proteomes" id="UP001433508"/>
    </source>
</evidence>
<sequence>MRPFNTLITVVTAVALYLVISVLWNANNTQVIVPFSVPPPGSRVPVSVPAEAEKILASPAHAQSTLVGGTAPATQAIDAVLSTSDKSAGTQHEPEHPAEVKAMESGPNIVPQRDESVGGFLPAVKVGELPNPLRIFLVENSGSHEEVFTALIYAFARIPNSYIYEYLFRPRFNIFAIIKPFNLLNLAKPRSTTAMKLDQKEPHPDIILSTTCEFDIFRLQPQMTEMLGNGSYLFCTIHHADRWHSQFEFNFYNSIKPWIEADRVTFLFLSSHTKRYVEEKIIPTWEAKHRVAANKFEVFVPVFPVDPSKKEEMSFSLQGNYESDRRDYQSIFERFSEFGKKNPDKPQFQQLRMHLLGHGKRPPVPQAISDRVEFNEGLEFPEFYKILSESFALLPAFASDEYYDRKASSSVPASLIAGVPIVGKRRLLDTYDYMTEDSMWLQGDDEDDMAVVSRILAMSKQDIDAQKTRTRSRNREVIDDNIKKALLWARSIEYRVNRTGVEPLKEGWSWEW</sequence>